<keyword evidence="2" id="KW-1185">Reference proteome</keyword>
<gene>
    <name evidence="1" type="ORF">RRG08_023347</name>
</gene>
<accession>A0AAE1BE54</accession>
<reference evidence="1" key="1">
    <citation type="journal article" date="2023" name="G3 (Bethesda)">
        <title>A reference genome for the long-term kleptoplast-retaining sea slug Elysia crispata morphotype clarki.</title>
        <authorList>
            <person name="Eastman K.E."/>
            <person name="Pendleton A.L."/>
            <person name="Shaikh M.A."/>
            <person name="Suttiyut T."/>
            <person name="Ogas R."/>
            <person name="Tomko P."/>
            <person name="Gavelis G."/>
            <person name="Widhalm J.R."/>
            <person name="Wisecaver J.H."/>
        </authorList>
    </citation>
    <scope>NUCLEOTIDE SEQUENCE</scope>
    <source>
        <strain evidence="1">ECLA1</strain>
    </source>
</reference>
<dbReference type="Proteomes" id="UP001283361">
    <property type="component" value="Unassembled WGS sequence"/>
</dbReference>
<comment type="caution">
    <text evidence="1">The sequence shown here is derived from an EMBL/GenBank/DDBJ whole genome shotgun (WGS) entry which is preliminary data.</text>
</comment>
<name>A0AAE1BE54_9GAST</name>
<dbReference type="EMBL" id="JAWDGP010000113">
    <property type="protein sequence ID" value="KAK3803631.1"/>
    <property type="molecule type" value="Genomic_DNA"/>
</dbReference>
<proteinExistence type="predicted"/>
<dbReference type="AlphaFoldDB" id="A0AAE1BE54"/>
<evidence type="ECO:0000313" key="2">
    <source>
        <dbReference type="Proteomes" id="UP001283361"/>
    </source>
</evidence>
<protein>
    <submittedName>
        <fullName evidence="1">Uncharacterized protein</fullName>
    </submittedName>
</protein>
<evidence type="ECO:0000313" key="1">
    <source>
        <dbReference type="EMBL" id="KAK3803631.1"/>
    </source>
</evidence>
<sequence length="117" mass="13373">MARVEVLDVLVTVQPAKPRETHRESRQIRELLGESHDTRCVDLACVKQGLEETRLKYASIANLTQMADIAVLLDPASSILYLQLGRLFTTWQWGVRVEHVTSRTRAPYVRGIYHENS</sequence>
<organism evidence="1 2">
    <name type="scientific">Elysia crispata</name>
    <name type="common">lettuce slug</name>
    <dbReference type="NCBI Taxonomy" id="231223"/>
    <lineage>
        <taxon>Eukaryota</taxon>
        <taxon>Metazoa</taxon>
        <taxon>Spiralia</taxon>
        <taxon>Lophotrochozoa</taxon>
        <taxon>Mollusca</taxon>
        <taxon>Gastropoda</taxon>
        <taxon>Heterobranchia</taxon>
        <taxon>Euthyneura</taxon>
        <taxon>Panpulmonata</taxon>
        <taxon>Sacoglossa</taxon>
        <taxon>Placobranchoidea</taxon>
        <taxon>Plakobranchidae</taxon>
        <taxon>Elysia</taxon>
    </lineage>
</organism>